<evidence type="ECO:0000313" key="2">
    <source>
        <dbReference type="EMBL" id="MBP2037716.1"/>
    </source>
</evidence>
<organism evidence="2 3">
    <name type="scientific">Streptomyces avidinii</name>
    <dbReference type="NCBI Taxonomy" id="1895"/>
    <lineage>
        <taxon>Bacteria</taxon>
        <taxon>Bacillati</taxon>
        <taxon>Actinomycetota</taxon>
        <taxon>Actinomycetes</taxon>
        <taxon>Kitasatosporales</taxon>
        <taxon>Streptomycetaceae</taxon>
        <taxon>Streptomyces</taxon>
    </lineage>
</organism>
<keyword evidence="3" id="KW-1185">Reference proteome</keyword>
<feature type="region of interest" description="Disordered" evidence="1">
    <location>
        <begin position="239"/>
        <end position="351"/>
    </location>
</feature>
<proteinExistence type="predicted"/>
<dbReference type="EMBL" id="JAGGLQ010000006">
    <property type="protein sequence ID" value="MBP2037716.1"/>
    <property type="molecule type" value="Genomic_DNA"/>
</dbReference>
<feature type="compositionally biased region" description="Basic and acidic residues" evidence="1">
    <location>
        <begin position="289"/>
        <end position="332"/>
    </location>
</feature>
<gene>
    <name evidence="2" type="ORF">J2Z77_003523</name>
</gene>
<evidence type="ECO:0000256" key="1">
    <source>
        <dbReference type="SAM" id="MobiDB-lite"/>
    </source>
</evidence>
<name>A0ABS4L6G7_STRAV</name>
<comment type="caution">
    <text evidence="2">The sequence shown here is derived from an EMBL/GenBank/DDBJ whole genome shotgun (WGS) entry which is preliminary data.</text>
</comment>
<evidence type="ECO:0000313" key="3">
    <source>
        <dbReference type="Proteomes" id="UP001519310"/>
    </source>
</evidence>
<sequence>MADRVADEVGQYPFEQGRIGLKRRYRFEVLHIDGGPAPGRQVQRLQCGRQDLLQRGGPQAERERAGLQAAEIEQVLHQAVEPVQGHLGGLQEFRAVLGGDLDLLVAQRADRGQRPCQGGSQVVAHGSEQGGAQAVGGLDGFDLGGGLGQPGSLDRRADMRGEGGQHASLGGRQRTTAQDEEGFVPGRHRKGGARLATGGTSALRSRTDVGRFGSQFDGVHAERLPSTFQQGRNRLVASDDAARERRHGFRFCRGPRGTAGEAQGPVRRGCHGGGDDGEDHQRQHTVRVAHGELAHWRHEPVVEEQGSGERRDQSGDHPADAGHAHDGHEEQQRLAGEVQRAAHAVESEGEQ</sequence>
<accession>A0ABS4L6G7</accession>
<dbReference type="Proteomes" id="UP001519310">
    <property type="component" value="Unassembled WGS sequence"/>
</dbReference>
<reference evidence="2 3" key="1">
    <citation type="submission" date="2021-03" db="EMBL/GenBank/DDBJ databases">
        <title>Genomic Encyclopedia of Type Strains, Phase IV (KMG-IV): sequencing the most valuable type-strain genomes for metagenomic binning, comparative biology and taxonomic classification.</title>
        <authorList>
            <person name="Goeker M."/>
        </authorList>
    </citation>
    <scope>NUCLEOTIDE SEQUENCE [LARGE SCALE GENOMIC DNA]</scope>
    <source>
        <strain evidence="2 3">DSM 40526</strain>
    </source>
</reference>
<protein>
    <submittedName>
        <fullName evidence="2">Uncharacterized protein</fullName>
    </submittedName>
</protein>